<evidence type="ECO:0000256" key="1">
    <source>
        <dbReference type="ARBA" id="ARBA00022723"/>
    </source>
</evidence>
<evidence type="ECO:0000313" key="3">
    <source>
        <dbReference type="EMBL" id="GAP37793.1"/>
    </source>
</evidence>
<sequence length="125" mass="13172">MIVCDQPTPQPTPIPGVAHATWAGQADGLTQLSVWRQRLEPGAATPPHKHDCDEVVLCQSGRGEVHVDGRVHRFAAGATVVLVQGPLHQIFNTGTEPMEILGVFGGTPVGTMLPDGSALALPWPT</sequence>
<dbReference type="AlphaFoldDB" id="A0A0K8P510"/>
<evidence type="ECO:0000259" key="2">
    <source>
        <dbReference type="Pfam" id="PF07883"/>
    </source>
</evidence>
<accession>A0A0K8P510</accession>
<dbReference type="InterPro" id="IPR051610">
    <property type="entry name" value="GPI/OXD"/>
</dbReference>
<dbReference type="SUPFAM" id="SSF51182">
    <property type="entry name" value="RmlC-like cupins"/>
    <property type="match status" value="1"/>
</dbReference>
<comment type="caution">
    <text evidence="3">The sequence shown here is derived from an EMBL/GenBank/DDBJ whole genome shotgun (WGS) entry which is preliminary data.</text>
</comment>
<dbReference type="OrthoDB" id="122936at2"/>
<dbReference type="PANTHER" id="PTHR35848:SF6">
    <property type="entry name" value="CUPIN TYPE-2 DOMAIN-CONTAINING PROTEIN"/>
    <property type="match status" value="1"/>
</dbReference>
<dbReference type="RefSeq" id="WP_054021709.1">
    <property type="nucleotide sequence ID" value="NZ_BBYR01000059.1"/>
</dbReference>
<proteinExistence type="predicted"/>
<dbReference type="InterPro" id="IPR011051">
    <property type="entry name" value="RmlC_Cupin_sf"/>
</dbReference>
<dbReference type="Pfam" id="PF07883">
    <property type="entry name" value="Cupin_2"/>
    <property type="match status" value="1"/>
</dbReference>
<dbReference type="EMBL" id="BBYR01000059">
    <property type="protein sequence ID" value="GAP37793.1"/>
    <property type="molecule type" value="Genomic_DNA"/>
</dbReference>
<dbReference type="STRING" id="1547922.ISF6_3738"/>
<dbReference type="PANTHER" id="PTHR35848">
    <property type="entry name" value="OXALATE-BINDING PROTEIN"/>
    <property type="match status" value="1"/>
</dbReference>
<feature type="domain" description="Cupin type-2" evidence="2">
    <location>
        <begin position="36"/>
        <end position="103"/>
    </location>
</feature>
<gene>
    <name evidence="3" type="ORF">ISF6_3738</name>
</gene>
<dbReference type="GO" id="GO:0046872">
    <property type="term" value="F:metal ion binding"/>
    <property type="evidence" value="ECO:0007669"/>
    <property type="project" value="UniProtKB-KW"/>
</dbReference>
<dbReference type="InterPro" id="IPR013096">
    <property type="entry name" value="Cupin_2"/>
</dbReference>
<keyword evidence="1" id="KW-0479">Metal-binding</keyword>
<organism evidence="3 4">
    <name type="scientific">Piscinibacter sakaiensis</name>
    <name type="common">Ideonella sakaiensis</name>
    <dbReference type="NCBI Taxonomy" id="1547922"/>
    <lineage>
        <taxon>Bacteria</taxon>
        <taxon>Pseudomonadati</taxon>
        <taxon>Pseudomonadota</taxon>
        <taxon>Betaproteobacteria</taxon>
        <taxon>Burkholderiales</taxon>
        <taxon>Sphaerotilaceae</taxon>
        <taxon>Piscinibacter</taxon>
    </lineage>
</organism>
<name>A0A0K8P510_PISS1</name>
<dbReference type="Gene3D" id="2.60.120.10">
    <property type="entry name" value="Jelly Rolls"/>
    <property type="match status" value="1"/>
</dbReference>
<protein>
    <recommendedName>
        <fullName evidence="2">Cupin type-2 domain-containing protein</fullName>
    </recommendedName>
</protein>
<dbReference type="Proteomes" id="UP000037660">
    <property type="component" value="Unassembled WGS sequence"/>
</dbReference>
<keyword evidence="4" id="KW-1185">Reference proteome</keyword>
<reference evidence="4" key="1">
    <citation type="submission" date="2015-07" db="EMBL/GenBank/DDBJ databases">
        <title>Discovery of a poly(ethylene terephthalate assimilation.</title>
        <authorList>
            <person name="Yoshida S."/>
            <person name="Hiraga K."/>
            <person name="Takehana T."/>
            <person name="Taniguchi I."/>
            <person name="Yamaji H."/>
            <person name="Maeda Y."/>
            <person name="Toyohara K."/>
            <person name="Miyamoto K."/>
            <person name="Kimura Y."/>
            <person name="Oda K."/>
        </authorList>
    </citation>
    <scope>NUCLEOTIDE SEQUENCE [LARGE SCALE GENOMIC DNA]</scope>
    <source>
        <strain evidence="4">NBRC 110686 / TISTR 2288 / 201-F6</strain>
    </source>
</reference>
<evidence type="ECO:0000313" key="4">
    <source>
        <dbReference type="Proteomes" id="UP000037660"/>
    </source>
</evidence>
<reference evidence="3 4" key="2">
    <citation type="journal article" date="2016" name="Science">
        <title>A bacterium that degrades and assimilates poly(ethylene terephthalate).</title>
        <authorList>
            <person name="Yoshida S."/>
            <person name="Hiraga K."/>
            <person name="Takehana T."/>
            <person name="Taniguchi I."/>
            <person name="Yamaji H."/>
            <person name="Maeda Y."/>
            <person name="Toyohara K."/>
            <person name="Miyamoto K."/>
            <person name="Kimura Y."/>
            <person name="Oda K."/>
        </authorList>
    </citation>
    <scope>NUCLEOTIDE SEQUENCE [LARGE SCALE GENOMIC DNA]</scope>
    <source>
        <strain evidence="4">NBRC 110686 / TISTR 2288 / 201-F6</strain>
    </source>
</reference>
<dbReference type="InterPro" id="IPR014710">
    <property type="entry name" value="RmlC-like_jellyroll"/>
</dbReference>